<dbReference type="Proteomes" id="UP000438120">
    <property type="component" value="Unassembled WGS sequence"/>
</dbReference>
<name>A0A6A8MC62_9LACO</name>
<feature type="region of interest" description="Disordered" evidence="1">
    <location>
        <begin position="157"/>
        <end position="177"/>
    </location>
</feature>
<organism evidence="2 3">
    <name type="scientific">Lactobacillus porci</name>
    <dbReference type="NCBI Taxonomy" id="2012477"/>
    <lineage>
        <taxon>Bacteria</taxon>
        <taxon>Bacillati</taxon>
        <taxon>Bacillota</taxon>
        <taxon>Bacilli</taxon>
        <taxon>Lactobacillales</taxon>
        <taxon>Lactobacillaceae</taxon>
        <taxon>Lactobacillus</taxon>
    </lineage>
</organism>
<protein>
    <submittedName>
        <fullName evidence="2">Uncharacterized protein</fullName>
    </submittedName>
</protein>
<evidence type="ECO:0000256" key="1">
    <source>
        <dbReference type="SAM" id="MobiDB-lite"/>
    </source>
</evidence>
<dbReference type="AlphaFoldDB" id="A0A6A8MC62"/>
<proteinExistence type="predicted"/>
<accession>A0A6A8MC62</accession>
<evidence type="ECO:0000313" key="2">
    <source>
        <dbReference type="EMBL" id="MST86803.1"/>
    </source>
</evidence>
<dbReference type="EMBL" id="VUMX01000007">
    <property type="protein sequence ID" value="MST86803.1"/>
    <property type="molecule type" value="Genomic_DNA"/>
</dbReference>
<dbReference type="RefSeq" id="WP_154547931.1">
    <property type="nucleotide sequence ID" value="NZ_VUMX01000007.1"/>
</dbReference>
<evidence type="ECO:0000313" key="3">
    <source>
        <dbReference type="Proteomes" id="UP000438120"/>
    </source>
</evidence>
<gene>
    <name evidence="2" type="ORF">FYJ62_03900</name>
</gene>
<sequence>MKINLNEITKAIEEQEYLSDMETIKYADVSRSKSKLRVHAEKMVHEVALALKKGSLMQVQLVLEGKNPITFALETNIINLPLANYKKLINFFENEEEVPVKVYFETASEYVNASKFRIDLLLTGDELVADEDKATDLLTDAMSEKIKQIRENEKAAREAAKAEKAAKKETKAKSSKK</sequence>
<reference evidence="2 3" key="1">
    <citation type="submission" date="2019-08" db="EMBL/GenBank/DDBJ databases">
        <title>In-depth cultivation of the pig gut microbiome towards novel bacterial diversity and tailored functional studies.</title>
        <authorList>
            <person name="Wylensek D."/>
            <person name="Hitch T.C.A."/>
            <person name="Clavel T."/>
        </authorList>
    </citation>
    <scope>NUCLEOTIDE SEQUENCE [LARGE SCALE GENOMIC DNA]</scope>
    <source>
        <strain evidence="2 3">Bifido-178-WT-2B</strain>
    </source>
</reference>
<dbReference type="OrthoDB" id="2327755at2"/>
<keyword evidence="3" id="KW-1185">Reference proteome</keyword>
<comment type="caution">
    <text evidence="2">The sequence shown here is derived from an EMBL/GenBank/DDBJ whole genome shotgun (WGS) entry which is preliminary data.</text>
</comment>